<dbReference type="EMBL" id="VORY01000001">
    <property type="protein sequence ID" value="TXD95805.1"/>
    <property type="molecule type" value="Genomic_DNA"/>
</dbReference>
<dbReference type="RefSeq" id="WP_146928790.1">
    <property type="nucleotide sequence ID" value="NZ_CBCSHZ010000003.1"/>
</dbReference>
<protein>
    <recommendedName>
        <fullName evidence="4">Lipoprotein</fullName>
    </recommendedName>
</protein>
<evidence type="ECO:0000256" key="1">
    <source>
        <dbReference type="SAM" id="Phobius"/>
    </source>
</evidence>
<reference evidence="2 3" key="1">
    <citation type="submission" date="2019-08" db="EMBL/GenBank/DDBJ databases">
        <title>Genome sequence of Gillisia hiemivivida IC154 (type strain).</title>
        <authorList>
            <person name="Bowman J.P."/>
        </authorList>
    </citation>
    <scope>NUCLEOTIDE SEQUENCE [LARGE SCALE GENOMIC DNA]</scope>
    <source>
        <strain evidence="2 3">IC154</strain>
    </source>
</reference>
<gene>
    <name evidence="2" type="ORF">ES724_01915</name>
</gene>
<dbReference type="Proteomes" id="UP000321367">
    <property type="component" value="Unassembled WGS sequence"/>
</dbReference>
<name>A0A5C6ZY09_9FLAO</name>
<evidence type="ECO:0000313" key="2">
    <source>
        <dbReference type="EMBL" id="TXD95805.1"/>
    </source>
</evidence>
<organism evidence="2 3">
    <name type="scientific">Gillisia hiemivivida</name>
    <dbReference type="NCBI Taxonomy" id="291190"/>
    <lineage>
        <taxon>Bacteria</taxon>
        <taxon>Pseudomonadati</taxon>
        <taxon>Bacteroidota</taxon>
        <taxon>Flavobacteriia</taxon>
        <taxon>Flavobacteriales</taxon>
        <taxon>Flavobacteriaceae</taxon>
        <taxon>Gillisia</taxon>
    </lineage>
</organism>
<sequence length="147" mass="17484">MIKDVELKDKTLTLKWFSLSIVIFSILFLGCEEKEKIYLDYNEAILNSNYQIKSNETNFFYLYNKEDTIYLEEIETETHEIDYINRVSITPTGAAITKLLINTFENTTPEKNVELPRIFIMKKDFKKNKLKIIEAKQRVIIIRDNFQ</sequence>
<dbReference type="PROSITE" id="PS51257">
    <property type="entry name" value="PROKAR_LIPOPROTEIN"/>
    <property type="match status" value="1"/>
</dbReference>
<evidence type="ECO:0000313" key="3">
    <source>
        <dbReference type="Proteomes" id="UP000321367"/>
    </source>
</evidence>
<keyword evidence="3" id="KW-1185">Reference proteome</keyword>
<accession>A0A5C6ZY09</accession>
<feature type="transmembrane region" description="Helical" evidence="1">
    <location>
        <begin position="12"/>
        <end position="30"/>
    </location>
</feature>
<evidence type="ECO:0008006" key="4">
    <source>
        <dbReference type="Google" id="ProtNLM"/>
    </source>
</evidence>
<dbReference type="AlphaFoldDB" id="A0A5C6ZY09"/>
<comment type="caution">
    <text evidence="2">The sequence shown here is derived from an EMBL/GenBank/DDBJ whole genome shotgun (WGS) entry which is preliminary data.</text>
</comment>
<keyword evidence="1" id="KW-1133">Transmembrane helix</keyword>
<proteinExistence type="predicted"/>
<keyword evidence="1" id="KW-0812">Transmembrane</keyword>
<keyword evidence="1" id="KW-0472">Membrane</keyword>